<keyword evidence="4 5" id="KW-0732">Signal</keyword>
<sequence length="193" mass="21276">MRLSVILLVTIILTLLVAINALSTTVHQRLKQNMALSDGVGAVGHKFWRVLKAVGEIDKSRDSEEERGLNRFPTLDQLKRLRKAERIKEIKEALTISKMNVKTAAEAAAKATKAKQVEAIAAQLDDAMVQKILKDPDVKDAVFKAWHQEKLHPQLVFDSFALPGKFTTAKWNGIGVAYLDFVTTMAKAAAGLS</sequence>
<comment type="domain">
    <text evidence="5">The RxLR-dEER motif acts to carry the protein into the host cell cytoplasm through binding to cell surface phosphatidylinositol-3-phosphate.</text>
</comment>
<evidence type="ECO:0000256" key="5">
    <source>
        <dbReference type="RuleBase" id="RU367124"/>
    </source>
</evidence>
<organism evidence="6 7">
    <name type="scientific">Phytophthora palmivora</name>
    <dbReference type="NCBI Taxonomy" id="4796"/>
    <lineage>
        <taxon>Eukaryota</taxon>
        <taxon>Sar</taxon>
        <taxon>Stramenopiles</taxon>
        <taxon>Oomycota</taxon>
        <taxon>Peronosporomycetes</taxon>
        <taxon>Peronosporales</taxon>
        <taxon>Peronosporaceae</taxon>
        <taxon>Phytophthora</taxon>
    </lineage>
</organism>
<comment type="function">
    <text evidence="5">Effector that suppresses plant defense responses during pathogen infection.</text>
</comment>
<dbReference type="Proteomes" id="UP000237271">
    <property type="component" value="Unassembled WGS sequence"/>
</dbReference>
<comment type="similarity">
    <text evidence="2 5">Belongs to the RxLR effector family.</text>
</comment>
<keyword evidence="3 5" id="KW-0964">Secreted</keyword>
<gene>
    <name evidence="6" type="ORF">PHPALM_1306</name>
</gene>
<evidence type="ECO:0000313" key="6">
    <source>
        <dbReference type="EMBL" id="POM80806.1"/>
    </source>
</evidence>
<dbReference type="InterPro" id="IPR031825">
    <property type="entry name" value="RXLR"/>
</dbReference>
<evidence type="ECO:0000256" key="1">
    <source>
        <dbReference type="ARBA" id="ARBA00004613"/>
    </source>
</evidence>
<reference evidence="6 7" key="1">
    <citation type="journal article" date="2017" name="Genome Biol. Evol.">
        <title>Phytophthora megakarya and P. palmivora, closely related causal agents of cacao black pod rot, underwent increases in genome sizes and gene numbers by different mechanisms.</title>
        <authorList>
            <person name="Ali S.S."/>
            <person name="Shao J."/>
            <person name="Lary D.J."/>
            <person name="Kronmiller B."/>
            <person name="Shen D."/>
            <person name="Strem M.D."/>
            <person name="Amoako-Attah I."/>
            <person name="Akrofi A.Y."/>
            <person name="Begoude B.A."/>
            <person name="Ten Hoopen G.M."/>
            <person name="Coulibaly K."/>
            <person name="Kebe B.I."/>
            <person name="Melnick R.L."/>
            <person name="Guiltinan M.J."/>
            <person name="Tyler B.M."/>
            <person name="Meinhardt L.W."/>
            <person name="Bailey B.A."/>
        </authorList>
    </citation>
    <scope>NUCLEOTIDE SEQUENCE [LARGE SCALE GENOMIC DNA]</scope>
    <source>
        <strain evidence="7">sbr112.9</strain>
    </source>
</reference>
<comment type="subcellular location">
    <subcellularLocation>
        <location evidence="1 5">Secreted</location>
    </subcellularLocation>
</comment>
<name>A0A2P4YSN7_9STRA</name>
<feature type="chain" id="PRO_5028503047" description="RxLR effector protein" evidence="5">
    <location>
        <begin position="22"/>
        <end position="193"/>
    </location>
</feature>
<feature type="signal peptide" evidence="5">
    <location>
        <begin position="1"/>
        <end position="21"/>
    </location>
</feature>
<evidence type="ECO:0000256" key="2">
    <source>
        <dbReference type="ARBA" id="ARBA00010400"/>
    </source>
</evidence>
<evidence type="ECO:0000256" key="4">
    <source>
        <dbReference type="ARBA" id="ARBA00022729"/>
    </source>
</evidence>
<dbReference type="EMBL" id="NCKW01000278">
    <property type="protein sequence ID" value="POM80806.1"/>
    <property type="molecule type" value="Genomic_DNA"/>
</dbReference>
<proteinExistence type="inferred from homology"/>
<keyword evidence="7" id="KW-1185">Reference proteome</keyword>
<evidence type="ECO:0000313" key="7">
    <source>
        <dbReference type="Proteomes" id="UP000237271"/>
    </source>
</evidence>
<evidence type="ECO:0000256" key="3">
    <source>
        <dbReference type="ARBA" id="ARBA00022525"/>
    </source>
</evidence>
<dbReference type="GO" id="GO:0005576">
    <property type="term" value="C:extracellular region"/>
    <property type="evidence" value="ECO:0007669"/>
    <property type="project" value="UniProtKB-SubCell"/>
</dbReference>
<dbReference type="OrthoDB" id="118370at2759"/>
<dbReference type="Pfam" id="PF16810">
    <property type="entry name" value="RXLR"/>
    <property type="match status" value="1"/>
</dbReference>
<accession>A0A2P4YSN7</accession>
<dbReference type="AlphaFoldDB" id="A0A2P4YSN7"/>
<protein>
    <recommendedName>
        <fullName evidence="5">RxLR effector protein</fullName>
    </recommendedName>
</protein>
<comment type="caution">
    <text evidence="6">The sequence shown here is derived from an EMBL/GenBank/DDBJ whole genome shotgun (WGS) entry which is preliminary data.</text>
</comment>